<name>A0A212QJV6_9CHLR</name>
<dbReference type="AlphaFoldDB" id="A0A212QJV6"/>
<accession>A0A212QJV6</accession>
<protein>
    <submittedName>
        <fullName evidence="2">Uncharacterized protein</fullName>
    </submittedName>
</protein>
<feature type="non-terminal residue" evidence="2">
    <location>
        <position position="258"/>
    </location>
</feature>
<evidence type="ECO:0000313" key="2">
    <source>
        <dbReference type="EMBL" id="SNB59701.1"/>
    </source>
</evidence>
<keyword evidence="3" id="KW-1185">Reference proteome</keyword>
<gene>
    <name evidence="2" type="ORF">SAMN02746019_00024970</name>
</gene>
<dbReference type="InParanoid" id="A0A212QJV6"/>
<proteinExistence type="predicted"/>
<dbReference type="Proteomes" id="UP000197025">
    <property type="component" value="Unassembled WGS sequence"/>
</dbReference>
<reference evidence="3" key="1">
    <citation type="submission" date="2017-06" db="EMBL/GenBank/DDBJ databases">
        <authorList>
            <person name="Varghese N."/>
            <person name="Submissions S."/>
        </authorList>
    </citation>
    <scope>NUCLEOTIDE SEQUENCE [LARGE SCALE GENOMIC DNA]</scope>
    <source>
        <strain evidence="3">JAD2</strain>
    </source>
</reference>
<organism evidence="2 3">
    <name type="scientific">Thermoflexus hugenholtzii JAD2</name>
    <dbReference type="NCBI Taxonomy" id="877466"/>
    <lineage>
        <taxon>Bacteria</taxon>
        <taxon>Bacillati</taxon>
        <taxon>Chloroflexota</taxon>
        <taxon>Thermoflexia</taxon>
        <taxon>Thermoflexales</taxon>
        <taxon>Thermoflexaceae</taxon>
        <taxon>Thermoflexus</taxon>
    </lineage>
</organism>
<sequence length="258" mass="27658">MRLDGILPDRLREGLTPAERQLLERVAGGEEADFSSPDESQNDPAQGAAWGPERTIRAALLYWLCTDAQAAACVPPKGIRIRGARIQGPLDFEGATLPHRLFLIRCAIPEGILLTDARTRRIDLSGSYTQGLHADGLVVDSALILSGLICTGKVRLRGARIGGSLICRGARLENPNGDALRADGMTVEEDVFLDQGFHATGEVRLLGARIGGSLICRGARLENPNGDALSADRMTVEESVFLDQGFHATGEVRLLGAR</sequence>
<dbReference type="EMBL" id="FYEK01000007">
    <property type="protein sequence ID" value="SNB59701.1"/>
    <property type="molecule type" value="Genomic_DNA"/>
</dbReference>
<evidence type="ECO:0000256" key="1">
    <source>
        <dbReference type="SAM" id="MobiDB-lite"/>
    </source>
</evidence>
<evidence type="ECO:0000313" key="3">
    <source>
        <dbReference type="Proteomes" id="UP000197025"/>
    </source>
</evidence>
<feature type="region of interest" description="Disordered" evidence="1">
    <location>
        <begin position="28"/>
        <end position="49"/>
    </location>
</feature>